<evidence type="ECO:0000313" key="9">
    <source>
        <dbReference type="EMBL" id="KXB29552.1"/>
    </source>
</evidence>
<evidence type="ECO:0000256" key="4">
    <source>
        <dbReference type="ARBA" id="ARBA00022982"/>
    </source>
</evidence>
<dbReference type="EMBL" id="LODL01000035">
    <property type="protein sequence ID" value="KXB29552.1"/>
    <property type="molecule type" value="Genomic_DNA"/>
</dbReference>
<feature type="transmembrane region" description="Helical" evidence="7">
    <location>
        <begin position="12"/>
        <end position="30"/>
    </location>
</feature>
<keyword evidence="2 6" id="KW-0349">Heme</keyword>
<organism evidence="9 10">
    <name type="scientific">Dechloromonas denitrificans</name>
    <dbReference type="NCBI Taxonomy" id="281362"/>
    <lineage>
        <taxon>Bacteria</taxon>
        <taxon>Pseudomonadati</taxon>
        <taxon>Pseudomonadota</taxon>
        <taxon>Betaproteobacteria</taxon>
        <taxon>Rhodocyclales</taxon>
        <taxon>Azonexaceae</taxon>
        <taxon>Dechloromonas</taxon>
    </lineage>
</organism>
<dbReference type="PANTHER" id="PTHR40942">
    <property type="match status" value="1"/>
</dbReference>
<dbReference type="PANTHER" id="PTHR40942:SF4">
    <property type="entry name" value="CYTOCHROME C5"/>
    <property type="match status" value="1"/>
</dbReference>
<sequence length="149" mass="14754">MAEQHSSKSIMWAVIIVAIALIAIVFPLTVKKSTSAADAAGGNDEADVRIQPVAKFELAKAAAPAAGGAPKDGPTVFNSVCGACHNSGAAGAPKAGDKAAWAPRLAQGKDALYKSALAGKGAMPPKGGAADLSDGEIKAAVDHLLGLAK</sequence>
<dbReference type="RefSeq" id="WP_066885390.1">
    <property type="nucleotide sequence ID" value="NZ_LODL01000035.1"/>
</dbReference>
<name>A0A133XF12_9RHOO</name>
<comment type="caution">
    <text evidence="9">The sequence shown here is derived from an EMBL/GenBank/DDBJ whole genome shotgun (WGS) entry which is preliminary data.</text>
</comment>
<dbReference type="PRINTS" id="PR00607">
    <property type="entry name" value="CYTCHROMECIE"/>
</dbReference>
<evidence type="ECO:0000256" key="6">
    <source>
        <dbReference type="PROSITE-ProRule" id="PRU00433"/>
    </source>
</evidence>
<evidence type="ECO:0000256" key="1">
    <source>
        <dbReference type="ARBA" id="ARBA00022448"/>
    </source>
</evidence>
<dbReference type="GO" id="GO:0005506">
    <property type="term" value="F:iron ion binding"/>
    <property type="evidence" value="ECO:0007669"/>
    <property type="project" value="InterPro"/>
</dbReference>
<accession>A0A133XF12</accession>
<evidence type="ECO:0000256" key="7">
    <source>
        <dbReference type="SAM" id="Phobius"/>
    </source>
</evidence>
<feature type="domain" description="Cytochrome c" evidence="8">
    <location>
        <begin position="68"/>
        <end position="148"/>
    </location>
</feature>
<dbReference type="Gene3D" id="1.10.760.10">
    <property type="entry name" value="Cytochrome c-like domain"/>
    <property type="match status" value="1"/>
</dbReference>
<keyword evidence="4" id="KW-0249">Electron transport</keyword>
<dbReference type="Proteomes" id="UP000070186">
    <property type="component" value="Unassembled WGS sequence"/>
</dbReference>
<dbReference type="GO" id="GO:0020037">
    <property type="term" value="F:heme binding"/>
    <property type="evidence" value="ECO:0007669"/>
    <property type="project" value="InterPro"/>
</dbReference>
<gene>
    <name evidence="9" type="ORF">AT959_16550</name>
</gene>
<evidence type="ECO:0000256" key="5">
    <source>
        <dbReference type="ARBA" id="ARBA00023004"/>
    </source>
</evidence>
<keyword evidence="3 6" id="KW-0479">Metal-binding</keyword>
<dbReference type="InterPro" id="IPR002323">
    <property type="entry name" value="Cyt_CIE"/>
</dbReference>
<protein>
    <submittedName>
        <fullName evidence="9">Cytochrome C</fullName>
    </submittedName>
</protein>
<dbReference type="InterPro" id="IPR009056">
    <property type="entry name" value="Cyt_c-like_dom"/>
</dbReference>
<evidence type="ECO:0000256" key="3">
    <source>
        <dbReference type="ARBA" id="ARBA00022723"/>
    </source>
</evidence>
<keyword evidence="1" id="KW-0813">Transport</keyword>
<evidence type="ECO:0000256" key="2">
    <source>
        <dbReference type="ARBA" id="ARBA00022617"/>
    </source>
</evidence>
<dbReference type="AlphaFoldDB" id="A0A133XF12"/>
<keyword evidence="10" id="KW-1185">Reference proteome</keyword>
<dbReference type="SUPFAM" id="SSF46626">
    <property type="entry name" value="Cytochrome c"/>
    <property type="match status" value="1"/>
</dbReference>
<dbReference type="GO" id="GO:0009055">
    <property type="term" value="F:electron transfer activity"/>
    <property type="evidence" value="ECO:0007669"/>
    <property type="project" value="InterPro"/>
</dbReference>
<keyword evidence="7" id="KW-1133">Transmembrane helix</keyword>
<reference evidence="9 10" key="1">
    <citation type="submission" date="2015-12" db="EMBL/GenBank/DDBJ databases">
        <title>Nitrous oxide reduction kinetics distinguish bacteria harboring typical versus atypical NosZ.</title>
        <authorList>
            <person name="Yoon S."/>
            <person name="Nissen S."/>
            <person name="Park D."/>
            <person name="Sanford R.A."/>
            <person name="Loeffler F.E."/>
        </authorList>
    </citation>
    <scope>NUCLEOTIDE SEQUENCE [LARGE SCALE GENOMIC DNA]</scope>
    <source>
        <strain evidence="9 10">ATCC BAA-841</strain>
    </source>
</reference>
<proteinExistence type="predicted"/>
<dbReference type="STRING" id="281362.AT959_16550"/>
<keyword evidence="5 6" id="KW-0408">Iron</keyword>
<dbReference type="Pfam" id="PF13442">
    <property type="entry name" value="Cytochrome_CBB3"/>
    <property type="match status" value="1"/>
</dbReference>
<dbReference type="PROSITE" id="PS51007">
    <property type="entry name" value="CYTC"/>
    <property type="match status" value="1"/>
</dbReference>
<dbReference type="InterPro" id="IPR036909">
    <property type="entry name" value="Cyt_c-like_dom_sf"/>
</dbReference>
<keyword evidence="7" id="KW-0472">Membrane</keyword>
<evidence type="ECO:0000259" key="8">
    <source>
        <dbReference type="PROSITE" id="PS51007"/>
    </source>
</evidence>
<keyword evidence="7" id="KW-0812">Transmembrane</keyword>
<evidence type="ECO:0000313" key="10">
    <source>
        <dbReference type="Proteomes" id="UP000070186"/>
    </source>
</evidence>